<protein>
    <recommendedName>
        <fullName evidence="10">Ig-like domain-containing protein</fullName>
    </recommendedName>
</protein>
<dbReference type="GO" id="GO:0043005">
    <property type="term" value="C:neuron projection"/>
    <property type="evidence" value="ECO:0007669"/>
    <property type="project" value="TreeGrafter"/>
</dbReference>
<dbReference type="InterPro" id="IPR003598">
    <property type="entry name" value="Ig_sub2"/>
</dbReference>
<keyword evidence="6" id="KW-1015">Disulfide bond</keyword>
<comment type="subcellular location">
    <subcellularLocation>
        <location evidence="1">Cell membrane</location>
    </subcellularLocation>
</comment>
<dbReference type="SMART" id="SM00409">
    <property type="entry name" value="IG"/>
    <property type="match status" value="3"/>
</dbReference>
<keyword evidence="2" id="KW-1003">Cell membrane</keyword>
<evidence type="ECO:0000256" key="9">
    <source>
        <dbReference type="SAM" id="SignalP"/>
    </source>
</evidence>
<keyword evidence="5" id="KW-0472">Membrane</keyword>
<sequence>MLFIAALSLVFSSSVSDDSSLPRFAEPVLNVTVIQGKDALMACVVENLQKYKVAWVKVKTQTILSIHHDVITQNERIHISYNDHRSWYLHIRNVNEADRGWYMCQINTTPMLNQKGFLQVVVSPRIIAEESSAGDIITREKTDVILKCRAGGYPEPYIMWRREDGKDINYNGVMVNVVDGEDLHLMKVSRLHMGVYLCIAANGVPPPVNRRVSLTVHFPPMLTIPYQLEAAYLGKTVTLECLTEAFPPSLNYWTTERGDMILSGDGFEDNRTQTEYACHMKLTILHVTAAHYGNYRCVAVNALGETDGVIKLYEIDSPKEAVAVFTMDEHHDSHKNDKYRSTTNNRISDSFNYEDYYLWQSQGGKNQSKSKEDSKKSNGAACTVPHFCYLPLLYSILRFVFSYVFTIK</sequence>
<evidence type="ECO:0000256" key="4">
    <source>
        <dbReference type="ARBA" id="ARBA00022737"/>
    </source>
</evidence>
<accession>A0A9P0F2A5</accession>
<evidence type="ECO:0000256" key="6">
    <source>
        <dbReference type="ARBA" id="ARBA00023157"/>
    </source>
</evidence>
<feature type="signal peptide" evidence="9">
    <location>
        <begin position="1"/>
        <end position="16"/>
    </location>
</feature>
<feature type="domain" description="Ig-like" evidence="10">
    <location>
        <begin position="124"/>
        <end position="215"/>
    </location>
</feature>
<evidence type="ECO:0000313" key="11">
    <source>
        <dbReference type="EMBL" id="CAH0388922.1"/>
    </source>
</evidence>
<dbReference type="SUPFAM" id="SSF48726">
    <property type="entry name" value="Immunoglobulin"/>
    <property type="match status" value="3"/>
</dbReference>
<keyword evidence="8" id="KW-0393">Immunoglobulin domain</keyword>
<dbReference type="InterPro" id="IPR013098">
    <property type="entry name" value="Ig_I-set"/>
</dbReference>
<evidence type="ECO:0000256" key="8">
    <source>
        <dbReference type="ARBA" id="ARBA00023319"/>
    </source>
</evidence>
<evidence type="ECO:0000256" key="7">
    <source>
        <dbReference type="ARBA" id="ARBA00023180"/>
    </source>
</evidence>
<dbReference type="PANTHER" id="PTHR12231">
    <property type="entry name" value="CTX-RELATED TYPE I TRANSMEMBRANE PROTEIN"/>
    <property type="match status" value="1"/>
</dbReference>
<dbReference type="InterPro" id="IPR036179">
    <property type="entry name" value="Ig-like_dom_sf"/>
</dbReference>
<gene>
    <name evidence="11" type="ORF">BEMITA_LOCUS7804</name>
</gene>
<reference evidence="11" key="1">
    <citation type="submission" date="2021-12" db="EMBL/GenBank/DDBJ databases">
        <authorList>
            <person name="King R."/>
        </authorList>
    </citation>
    <scope>NUCLEOTIDE SEQUENCE</scope>
</reference>
<evidence type="ECO:0000256" key="1">
    <source>
        <dbReference type="ARBA" id="ARBA00004236"/>
    </source>
</evidence>
<keyword evidence="12" id="KW-1185">Reference proteome</keyword>
<dbReference type="InterPro" id="IPR013783">
    <property type="entry name" value="Ig-like_fold"/>
</dbReference>
<dbReference type="Pfam" id="PF07679">
    <property type="entry name" value="I-set"/>
    <property type="match status" value="1"/>
</dbReference>
<evidence type="ECO:0000256" key="3">
    <source>
        <dbReference type="ARBA" id="ARBA00022729"/>
    </source>
</evidence>
<feature type="domain" description="Ig-like" evidence="10">
    <location>
        <begin position="22"/>
        <end position="123"/>
    </location>
</feature>
<dbReference type="InterPro" id="IPR003599">
    <property type="entry name" value="Ig_sub"/>
</dbReference>
<dbReference type="Gene3D" id="2.60.40.10">
    <property type="entry name" value="Immunoglobulins"/>
    <property type="match status" value="3"/>
</dbReference>
<feature type="chain" id="PRO_5040479377" description="Ig-like domain-containing protein" evidence="9">
    <location>
        <begin position="17"/>
        <end position="408"/>
    </location>
</feature>
<proteinExistence type="predicted"/>
<evidence type="ECO:0000256" key="2">
    <source>
        <dbReference type="ARBA" id="ARBA00022475"/>
    </source>
</evidence>
<dbReference type="PROSITE" id="PS50835">
    <property type="entry name" value="IG_LIKE"/>
    <property type="match status" value="3"/>
</dbReference>
<dbReference type="FunFam" id="2.60.40.10:FF:000328">
    <property type="entry name" value="CLUMA_CG000981, isoform A"/>
    <property type="match status" value="1"/>
</dbReference>
<keyword evidence="4" id="KW-0677">Repeat</keyword>
<dbReference type="SMART" id="SM00408">
    <property type="entry name" value="IGc2"/>
    <property type="match status" value="3"/>
</dbReference>
<keyword evidence="7" id="KW-0325">Glycoprotein</keyword>
<dbReference type="EMBL" id="OU963865">
    <property type="protein sequence ID" value="CAH0388922.1"/>
    <property type="molecule type" value="Genomic_DNA"/>
</dbReference>
<dbReference type="GO" id="GO:0005886">
    <property type="term" value="C:plasma membrane"/>
    <property type="evidence" value="ECO:0007669"/>
    <property type="project" value="UniProtKB-SubCell"/>
</dbReference>
<dbReference type="InterPro" id="IPR007110">
    <property type="entry name" value="Ig-like_dom"/>
</dbReference>
<evidence type="ECO:0000313" key="12">
    <source>
        <dbReference type="Proteomes" id="UP001152759"/>
    </source>
</evidence>
<feature type="domain" description="Ig-like" evidence="10">
    <location>
        <begin position="219"/>
        <end position="316"/>
    </location>
</feature>
<dbReference type="Proteomes" id="UP001152759">
    <property type="component" value="Chromosome 4"/>
</dbReference>
<evidence type="ECO:0000259" key="10">
    <source>
        <dbReference type="PROSITE" id="PS50835"/>
    </source>
</evidence>
<dbReference type="AlphaFoldDB" id="A0A9P0F2A5"/>
<dbReference type="InterPro" id="IPR051170">
    <property type="entry name" value="Neural/epithelial_adhesion"/>
</dbReference>
<dbReference type="PANTHER" id="PTHR12231:SF253">
    <property type="entry name" value="DPR-INTERACTING PROTEIN ETA, ISOFORM B-RELATED"/>
    <property type="match status" value="1"/>
</dbReference>
<keyword evidence="3 9" id="KW-0732">Signal</keyword>
<name>A0A9P0F2A5_BEMTA</name>
<dbReference type="Pfam" id="PF13927">
    <property type="entry name" value="Ig_3"/>
    <property type="match status" value="2"/>
</dbReference>
<organism evidence="11 12">
    <name type="scientific">Bemisia tabaci</name>
    <name type="common">Sweetpotato whitefly</name>
    <name type="synonym">Aleurodes tabaci</name>
    <dbReference type="NCBI Taxonomy" id="7038"/>
    <lineage>
        <taxon>Eukaryota</taxon>
        <taxon>Metazoa</taxon>
        <taxon>Ecdysozoa</taxon>
        <taxon>Arthropoda</taxon>
        <taxon>Hexapoda</taxon>
        <taxon>Insecta</taxon>
        <taxon>Pterygota</taxon>
        <taxon>Neoptera</taxon>
        <taxon>Paraneoptera</taxon>
        <taxon>Hemiptera</taxon>
        <taxon>Sternorrhyncha</taxon>
        <taxon>Aleyrodoidea</taxon>
        <taxon>Aleyrodidae</taxon>
        <taxon>Aleyrodinae</taxon>
        <taxon>Bemisia</taxon>
    </lineage>
</organism>
<evidence type="ECO:0000256" key="5">
    <source>
        <dbReference type="ARBA" id="ARBA00023136"/>
    </source>
</evidence>